<dbReference type="SUPFAM" id="SSF53633">
    <property type="entry name" value="Carbamate kinase-like"/>
    <property type="match status" value="1"/>
</dbReference>
<evidence type="ECO:0000256" key="3">
    <source>
        <dbReference type="ARBA" id="ARBA00022777"/>
    </source>
</evidence>
<protein>
    <recommendedName>
        <fullName evidence="5">Aspartate/glutamate/uridylate kinase domain-containing protein</fullName>
    </recommendedName>
</protein>
<dbReference type="AlphaFoldDB" id="A0A9D2II76"/>
<dbReference type="PRINTS" id="PR00474">
    <property type="entry name" value="GLU5KINASE"/>
</dbReference>
<feature type="domain" description="Aspartate/glutamate/uridylate kinase" evidence="5">
    <location>
        <begin position="8"/>
        <end position="252"/>
    </location>
</feature>
<accession>A0A9D2II76</accession>
<evidence type="ECO:0000256" key="1">
    <source>
        <dbReference type="ARBA" id="ARBA00022679"/>
    </source>
</evidence>
<dbReference type="InterPro" id="IPR036393">
    <property type="entry name" value="AceGlu_kinase-like_sf"/>
</dbReference>
<dbReference type="Gene3D" id="3.40.1160.10">
    <property type="entry name" value="Acetylglutamate kinase-like"/>
    <property type="match status" value="1"/>
</dbReference>
<dbReference type="InterPro" id="IPR001057">
    <property type="entry name" value="Glu/AcGlu_kinase"/>
</dbReference>
<dbReference type="GO" id="GO:0004349">
    <property type="term" value="F:glutamate 5-kinase activity"/>
    <property type="evidence" value="ECO:0007669"/>
    <property type="project" value="TreeGrafter"/>
</dbReference>
<sequence length="273" mass="30540">MNFDTELVGKIGSMALIDSKDKMIDYTRVARLSRELKPGYIWVSSGATEIGRLDYMMRAGRELPDTEESKADYAAQGQAILMQTYRQYVDSKYSVRQILVEHHHFNDPVKSAHIRALLLRCREQNAIPIINYNDAVSQSENRRMEIAALAKSQAVVHECIDNDETAALVACLVKARTLLIFTSVDGIYTDPNDPSTLIEEISGKDAYELTENIENYKKYCDGASRKGANGARAKLEYVKEAAAQGTHVLIANGKYSIREVLEGKVPCTSIRVR</sequence>
<dbReference type="GO" id="GO:0005829">
    <property type="term" value="C:cytosol"/>
    <property type="evidence" value="ECO:0007669"/>
    <property type="project" value="TreeGrafter"/>
</dbReference>
<evidence type="ECO:0000256" key="4">
    <source>
        <dbReference type="ARBA" id="ARBA00022840"/>
    </source>
</evidence>
<reference evidence="6" key="2">
    <citation type="submission" date="2021-04" db="EMBL/GenBank/DDBJ databases">
        <authorList>
            <person name="Gilroy R."/>
        </authorList>
    </citation>
    <scope>NUCLEOTIDE SEQUENCE</scope>
    <source>
        <strain evidence="6">CHK192-19661</strain>
    </source>
</reference>
<keyword evidence="1" id="KW-0808">Transferase</keyword>
<gene>
    <name evidence="6" type="ORF">H9726_06130</name>
</gene>
<reference evidence="6" key="1">
    <citation type="journal article" date="2021" name="PeerJ">
        <title>Extensive microbial diversity within the chicken gut microbiome revealed by metagenomics and culture.</title>
        <authorList>
            <person name="Gilroy R."/>
            <person name="Ravi A."/>
            <person name="Getino M."/>
            <person name="Pursley I."/>
            <person name="Horton D.L."/>
            <person name="Alikhan N.F."/>
            <person name="Baker D."/>
            <person name="Gharbi K."/>
            <person name="Hall N."/>
            <person name="Watson M."/>
            <person name="Adriaenssens E.M."/>
            <person name="Foster-Nyarko E."/>
            <person name="Jarju S."/>
            <person name="Secka A."/>
            <person name="Antonio M."/>
            <person name="Oren A."/>
            <person name="Chaudhuri R.R."/>
            <person name="La Ragione R."/>
            <person name="Hildebrand F."/>
            <person name="Pallen M.J."/>
        </authorList>
    </citation>
    <scope>NUCLEOTIDE SEQUENCE</scope>
    <source>
        <strain evidence="6">CHK192-19661</strain>
    </source>
</reference>
<evidence type="ECO:0000259" key="5">
    <source>
        <dbReference type="Pfam" id="PF00696"/>
    </source>
</evidence>
<dbReference type="Proteomes" id="UP000824025">
    <property type="component" value="Unassembled WGS sequence"/>
</dbReference>
<name>A0A9D2II76_9FIRM</name>
<dbReference type="PANTHER" id="PTHR43654">
    <property type="entry name" value="GLUTAMATE 5-KINASE"/>
    <property type="match status" value="1"/>
</dbReference>
<keyword evidence="2" id="KW-0547">Nucleotide-binding</keyword>
<evidence type="ECO:0000256" key="2">
    <source>
        <dbReference type="ARBA" id="ARBA00022741"/>
    </source>
</evidence>
<dbReference type="EMBL" id="DXCF01000032">
    <property type="protein sequence ID" value="HIZ10047.1"/>
    <property type="molecule type" value="Genomic_DNA"/>
</dbReference>
<evidence type="ECO:0000313" key="6">
    <source>
        <dbReference type="EMBL" id="HIZ10047.1"/>
    </source>
</evidence>
<keyword evidence="3" id="KW-0418">Kinase</keyword>
<dbReference type="Pfam" id="PF00696">
    <property type="entry name" value="AA_kinase"/>
    <property type="match status" value="1"/>
</dbReference>
<dbReference type="InterPro" id="IPR001048">
    <property type="entry name" value="Asp/Glu/Uridylate_kinase"/>
</dbReference>
<dbReference type="PANTHER" id="PTHR43654:SF1">
    <property type="entry name" value="ISOPENTENYL PHOSPHATE KINASE"/>
    <property type="match status" value="1"/>
</dbReference>
<dbReference type="GO" id="GO:0005524">
    <property type="term" value="F:ATP binding"/>
    <property type="evidence" value="ECO:0007669"/>
    <property type="project" value="UniProtKB-KW"/>
</dbReference>
<comment type="caution">
    <text evidence="6">The sequence shown here is derived from an EMBL/GenBank/DDBJ whole genome shotgun (WGS) entry which is preliminary data.</text>
</comment>
<keyword evidence="4" id="KW-0067">ATP-binding</keyword>
<proteinExistence type="predicted"/>
<organism evidence="6 7">
    <name type="scientific">Candidatus Borkfalkia avicola</name>
    <dbReference type="NCBI Taxonomy" id="2838503"/>
    <lineage>
        <taxon>Bacteria</taxon>
        <taxon>Bacillati</taxon>
        <taxon>Bacillota</taxon>
        <taxon>Clostridia</taxon>
        <taxon>Christensenellales</taxon>
        <taxon>Christensenellaceae</taxon>
        <taxon>Candidatus Borkfalkia</taxon>
    </lineage>
</organism>
<evidence type="ECO:0000313" key="7">
    <source>
        <dbReference type="Proteomes" id="UP000824025"/>
    </source>
</evidence>